<proteinExistence type="predicted"/>
<reference evidence="2" key="1">
    <citation type="submission" date="2023-01" db="EMBL/GenBank/DDBJ databases">
        <title>Key to firefly adult light organ development and bioluminescence: homeobox transcription factors regulate luciferase expression and transportation to peroxisome.</title>
        <authorList>
            <person name="Fu X."/>
        </authorList>
    </citation>
    <scope>NUCLEOTIDE SEQUENCE [LARGE SCALE GENOMIC DNA]</scope>
</reference>
<protein>
    <submittedName>
        <fullName evidence="1">Uncharacterized protein</fullName>
    </submittedName>
</protein>
<organism evidence="1 2">
    <name type="scientific">Aquatica leii</name>
    <dbReference type="NCBI Taxonomy" id="1421715"/>
    <lineage>
        <taxon>Eukaryota</taxon>
        <taxon>Metazoa</taxon>
        <taxon>Ecdysozoa</taxon>
        <taxon>Arthropoda</taxon>
        <taxon>Hexapoda</taxon>
        <taxon>Insecta</taxon>
        <taxon>Pterygota</taxon>
        <taxon>Neoptera</taxon>
        <taxon>Endopterygota</taxon>
        <taxon>Coleoptera</taxon>
        <taxon>Polyphaga</taxon>
        <taxon>Elateriformia</taxon>
        <taxon>Elateroidea</taxon>
        <taxon>Lampyridae</taxon>
        <taxon>Luciolinae</taxon>
        <taxon>Aquatica</taxon>
    </lineage>
</organism>
<dbReference type="EMBL" id="JARPUR010000006">
    <property type="protein sequence ID" value="KAK4874316.1"/>
    <property type="molecule type" value="Genomic_DNA"/>
</dbReference>
<name>A0AAN7P2U1_9COLE</name>
<gene>
    <name evidence="1" type="ORF">RN001_013676</name>
</gene>
<comment type="caution">
    <text evidence="1">The sequence shown here is derived from an EMBL/GenBank/DDBJ whole genome shotgun (WGS) entry which is preliminary data.</text>
</comment>
<accession>A0AAN7P2U1</accession>
<evidence type="ECO:0000313" key="2">
    <source>
        <dbReference type="Proteomes" id="UP001353858"/>
    </source>
</evidence>
<dbReference type="Proteomes" id="UP001353858">
    <property type="component" value="Unassembled WGS sequence"/>
</dbReference>
<keyword evidence="2" id="KW-1185">Reference proteome</keyword>
<dbReference type="AlphaFoldDB" id="A0AAN7P2U1"/>
<sequence>MPYVGLSKVQRRRIITLVEQGMSQRQIAATVGVYQDGALNTGIFRRRTPNILFLAGLQNTNRMTVRYNTGGRRLRNAKYQWIGNGNLPPKSHCKINDVS</sequence>
<evidence type="ECO:0000313" key="1">
    <source>
        <dbReference type="EMBL" id="KAK4874316.1"/>
    </source>
</evidence>